<feature type="domain" description="N-acetyltransferase" evidence="1">
    <location>
        <begin position="7"/>
        <end position="165"/>
    </location>
</feature>
<dbReference type="Gene3D" id="3.40.630.30">
    <property type="match status" value="1"/>
</dbReference>
<dbReference type="EMBL" id="JAUQSZ010000007">
    <property type="protein sequence ID" value="MDO7842986.1"/>
    <property type="molecule type" value="Genomic_DNA"/>
</dbReference>
<dbReference type="InterPro" id="IPR000182">
    <property type="entry name" value="GNAT_dom"/>
</dbReference>
<dbReference type="Pfam" id="PF13302">
    <property type="entry name" value="Acetyltransf_3"/>
    <property type="match status" value="1"/>
</dbReference>
<dbReference type="Proteomes" id="UP001176468">
    <property type="component" value="Unassembled WGS sequence"/>
</dbReference>
<dbReference type="PROSITE" id="PS51186">
    <property type="entry name" value="GNAT"/>
    <property type="match status" value="1"/>
</dbReference>
<name>A0ABT8ZZH6_9SPHN</name>
<dbReference type="PANTHER" id="PTHR43792:SF1">
    <property type="entry name" value="N-ACETYLTRANSFERASE DOMAIN-CONTAINING PROTEIN"/>
    <property type="match status" value="1"/>
</dbReference>
<sequence>MIATERLLLRVPEPRDRAALHAMWADPLVMADLGPIKDEAASDATIAKHDGYRHEGLGFRVVERRSDGAMIGFCGLKRGESHLAIHGELEAGWTVASPFWGQGYAYEAMAAMLDWGWANTADARIVAITSARNVKSQRLMEKLGMARLPDGDYESASYPPGDPLRASVTFAISRP</sequence>
<dbReference type="RefSeq" id="WP_304561444.1">
    <property type="nucleotide sequence ID" value="NZ_JAUQSZ010000007.1"/>
</dbReference>
<comment type="caution">
    <text evidence="2">The sequence shown here is derived from an EMBL/GenBank/DDBJ whole genome shotgun (WGS) entry which is preliminary data.</text>
</comment>
<gene>
    <name evidence="2" type="ORF">Q5H94_11675</name>
</gene>
<dbReference type="SUPFAM" id="SSF55729">
    <property type="entry name" value="Acyl-CoA N-acyltransferases (Nat)"/>
    <property type="match status" value="1"/>
</dbReference>
<keyword evidence="3" id="KW-1185">Reference proteome</keyword>
<accession>A0ABT8ZZH6</accession>
<dbReference type="InterPro" id="IPR051531">
    <property type="entry name" value="N-acetyltransferase"/>
</dbReference>
<organism evidence="2 3">
    <name type="scientific">Sphingomonas immobilis</name>
    <dbReference type="NCBI Taxonomy" id="3063997"/>
    <lineage>
        <taxon>Bacteria</taxon>
        <taxon>Pseudomonadati</taxon>
        <taxon>Pseudomonadota</taxon>
        <taxon>Alphaproteobacteria</taxon>
        <taxon>Sphingomonadales</taxon>
        <taxon>Sphingomonadaceae</taxon>
        <taxon>Sphingomonas</taxon>
    </lineage>
</organism>
<dbReference type="InterPro" id="IPR016181">
    <property type="entry name" value="Acyl_CoA_acyltransferase"/>
</dbReference>
<dbReference type="PANTHER" id="PTHR43792">
    <property type="entry name" value="GNAT FAMILY, PUTATIVE (AFU_ORTHOLOGUE AFUA_3G00765)-RELATED-RELATED"/>
    <property type="match status" value="1"/>
</dbReference>
<evidence type="ECO:0000313" key="2">
    <source>
        <dbReference type="EMBL" id="MDO7842986.1"/>
    </source>
</evidence>
<reference evidence="2" key="1">
    <citation type="submission" date="2023-07" db="EMBL/GenBank/DDBJ databases">
        <authorList>
            <person name="Kim M.K."/>
        </authorList>
    </citation>
    <scope>NUCLEOTIDE SEQUENCE</scope>
    <source>
        <strain evidence="2">CA1-15</strain>
    </source>
</reference>
<protein>
    <submittedName>
        <fullName evidence="2">GNAT family N-acetyltransferase</fullName>
    </submittedName>
</protein>
<evidence type="ECO:0000313" key="3">
    <source>
        <dbReference type="Proteomes" id="UP001176468"/>
    </source>
</evidence>
<proteinExistence type="predicted"/>
<evidence type="ECO:0000259" key="1">
    <source>
        <dbReference type="PROSITE" id="PS51186"/>
    </source>
</evidence>